<proteinExistence type="predicted"/>
<organism evidence="1 2">
    <name type="scientific">Tetrahymena thermophila (strain SB210)</name>
    <dbReference type="NCBI Taxonomy" id="312017"/>
    <lineage>
        <taxon>Eukaryota</taxon>
        <taxon>Sar</taxon>
        <taxon>Alveolata</taxon>
        <taxon>Ciliophora</taxon>
        <taxon>Intramacronucleata</taxon>
        <taxon>Oligohymenophorea</taxon>
        <taxon>Hymenostomatida</taxon>
        <taxon>Tetrahymenina</taxon>
        <taxon>Tetrahymenidae</taxon>
        <taxon>Tetrahymena</taxon>
    </lineage>
</organism>
<reference evidence="2" key="1">
    <citation type="journal article" date="2006" name="PLoS Biol.">
        <title>Macronuclear genome sequence of the ciliate Tetrahymena thermophila, a model eukaryote.</title>
        <authorList>
            <person name="Eisen J.A."/>
            <person name="Coyne R.S."/>
            <person name="Wu M."/>
            <person name="Wu D."/>
            <person name="Thiagarajan M."/>
            <person name="Wortman J.R."/>
            <person name="Badger J.H."/>
            <person name="Ren Q."/>
            <person name="Amedeo P."/>
            <person name="Jones K.M."/>
            <person name="Tallon L.J."/>
            <person name="Delcher A.L."/>
            <person name="Salzberg S.L."/>
            <person name="Silva J.C."/>
            <person name="Haas B.J."/>
            <person name="Majoros W.H."/>
            <person name="Farzad M."/>
            <person name="Carlton J.M."/>
            <person name="Smith R.K. Jr."/>
            <person name="Garg J."/>
            <person name="Pearlman R.E."/>
            <person name="Karrer K.M."/>
            <person name="Sun L."/>
            <person name="Manning G."/>
            <person name="Elde N.C."/>
            <person name="Turkewitz A.P."/>
            <person name="Asai D.J."/>
            <person name="Wilkes D.E."/>
            <person name="Wang Y."/>
            <person name="Cai H."/>
            <person name="Collins K."/>
            <person name="Stewart B.A."/>
            <person name="Lee S.R."/>
            <person name="Wilamowska K."/>
            <person name="Weinberg Z."/>
            <person name="Ruzzo W.L."/>
            <person name="Wloga D."/>
            <person name="Gaertig J."/>
            <person name="Frankel J."/>
            <person name="Tsao C.-C."/>
            <person name="Gorovsky M.A."/>
            <person name="Keeling P.J."/>
            <person name="Waller R.F."/>
            <person name="Patron N.J."/>
            <person name="Cherry J.M."/>
            <person name="Stover N.A."/>
            <person name="Krieger C.J."/>
            <person name="del Toro C."/>
            <person name="Ryder H.F."/>
            <person name="Williamson S.C."/>
            <person name="Barbeau R.A."/>
            <person name="Hamilton E.P."/>
            <person name="Orias E."/>
        </authorList>
    </citation>
    <scope>NUCLEOTIDE SEQUENCE [LARGE SCALE GENOMIC DNA]</scope>
    <source>
        <strain evidence="2">SB210</strain>
    </source>
</reference>
<dbReference type="GeneID" id="24439204"/>
<dbReference type="KEGG" id="tet:TTHERM_000481359"/>
<sequence>MIEQTIQVNVIKKLALKNAIVTQIQTPQAPKKKRKYTSLTPVDQPKRITQEHKAIGTQKLSELVSILQYLGNFFEVKQFKLQAVNPKLKTNKLDKLKLMIDIMMQGRATKNMQDFKIVRNVLLQTFLTSSQNLCSREEDSKRREYLFIFIIKNTIY</sequence>
<protein>
    <submittedName>
        <fullName evidence="1">Uncharacterized protein</fullName>
    </submittedName>
</protein>
<accession>W7X9R0</accession>
<dbReference type="AlphaFoldDB" id="W7X9R0"/>
<dbReference type="RefSeq" id="XP_012653405.1">
    <property type="nucleotide sequence ID" value="XM_012797951.1"/>
</dbReference>
<name>W7X9R0_TETTS</name>
<keyword evidence="2" id="KW-1185">Reference proteome</keyword>
<dbReference type="Proteomes" id="UP000009168">
    <property type="component" value="Unassembled WGS sequence"/>
</dbReference>
<dbReference type="EMBL" id="GG662667">
    <property type="protein sequence ID" value="EWS74072.1"/>
    <property type="molecule type" value="Genomic_DNA"/>
</dbReference>
<evidence type="ECO:0000313" key="2">
    <source>
        <dbReference type="Proteomes" id="UP000009168"/>
    </source>
</evidence>
<evidence type="ECO:0000313" key="1">
    <source>
        <dbReference type="EMBL" id="EWS74072.1"/>
    </source>
</evidence>
<dbReference type="InParanoid" id="W7X9R0"/>
<gene>
    <name evidence="1" type="ORF">TTHERM_000481359</name>
</gene>